<evidence type="ECO:0000313" key="3">
    <source>
        <dbReference type="Proteomes" id="UP000287872"/>
    </source>
</evidence>
<gene>
    <name evidence="2" type="ORF">Ctaglu_37180</name>
</gene>
<sequence>MNKFIDWIVSNLKYIGEKNKLFLIQFYNKINFLINKNLTLNKMYQPIIKEQMDTNKNLQKTLKILENKNNQVQNNILKLENQNSLLESKISIIQNLITKRHD</sequence>
<evidence type="ECO:0000256" key="1">
    <source>
        <dbReference type="SAM" id="Coils"/>
    </source>
</evidence>
<proteinExistence type="predicted"/>
<dbReference type="Proteomes" id="UP000287872">
    <property type="component" value="Unassembled WGS sequence"/>
</dbReference>
<dbReference type="OrthoDB" id="9940983at2"/>
<dbReference type="AlphaFoldDB" id="A0A401URD2"/>
<dbReference type="RefSeq" id="WP_125004497.1">
    <property type="nucleotide sequence ID" value="NZ_BHYK01000026.1"/>
</dbReference>
<reference evidence="2 3" key="1">
    <citation type="submission" date="2018-11" db="EMBL/GenBank/DDBJ databases">
        <title>Genome sequencing and assembly of Clostridium tagluense strain A121.</title>
        <authorList>
            <person name="Murakami T."/>
            <person name="Segawa T."/>
            <person name="Shcherbakova V.A."/>
            <person name="Mori H."/>
            <person name="Yoshimura Y."/>
        </authorList>
    </citation>
    <scope>NUCLEOTIDE SEQUENCE [LARGE SCALE GENOMIC DNA]</scope>
    <source>
        <strain evidence="2 3">A121</strain>
    </source>
</reference>
<accession>A0A401URD2</accession>
<evidence type="ECO:0000313" key="2">
    <source>
        <dbReference type="EMBL" id="GCD12095.1"/>
    </source>
</evidence>
<comment type="caution">
    <text evidence="2">The sequence shown here is derived from an EMBL/GenBank/DDBJ whole genome shotgun (WGS) entry which is preliminary data.</text>
</comment>
<keyword evidence="3" id="KW-1185">Reference proteome</keyword>
<feature type="coiled-coil region" evidence="1">
    <location>
        <begin position="48"/>
        <end position="96"/>
    </location>
</feature>
<dbReference type="EMBL" id="BHYK01000026">
    <property type="protein sequence ID" value="GCD12095.1"/>
    <property type="molecule type" value="Genomic_DNA"/>
</dbReference>
<organism evidence="2 3">
    <name type="scientific">Clostridium tagluense</name>
    <dbReference type="NCBI Taxonomy" id="360422"/>
    <lineage>
        <taxon>Bacteria</taxon>
        <taxon>Bacillati</taxon>
        <taxon>Bacillota</taxon>
        <taxon>Clostridia</taxon>
        <taxon>Eubacteriales</taxon>
        <taxon>Clostridiaceae</taxon>
        <taxon>Clostridium</taxon>
    </lineage>
</organism>
<name>A0A401URD2_9CLOT</name>
<protein>
    <submittedName>
        <fullName evidence="2">Uncharacterized protein</fullName>
    </submittedName>
</protein>
<keyword evidence="1" id="KW-0175">Coiled coil</keyword>